<evidence type="ECO:0000256" key="2">
    <source>
        <dbReference type="SAM" id="Phobius"/>
    </source>
</evidence>
<proteinExistence type="predicted"/>
<dbReference type="GO" id="GO:0016787">
    <property type="term" value="F:hydrolase activity"/>
    <property type="evidence" value="ECO:0007669"/>
    <property type="project" value="UniProtKB-KW"/>
</dbReference>
<dbReference type="InterPro" id="IPR029058">
    <property type="entry name" value="AB_hydrolase_fold"/>
</dbReference>
<dbReference type="GeneID" id="97458684"/>
<comment type="caution">
    <text evidence="3">The sequence shown here is derived from an EMBL/GenBank/DDBJ whole genome shotgun (WGS) entry which is preliminary data.</text>
</comment>
<keyword evidence="2" id="KW-1133">Transmembrane helix</keyword>
<protein>
    <submittedName>
        <fullName evidence="3">Alpha/beta hydrolase</fullName>
    </submittedName>
</protein>
<accession>A0AAP3GX57</accession>
<name>A0AAP3GX57_9LACO</name>
<dbReference type="Proteomes" id="UP001213015">
    <property type="component" value="Unassembled WGS sequence"/>
</dbReference>
<dbReference type="Gene3D" id="3.40.50.1820">
    <property type="entry name" value="alpha/beta hydrolase"/>
    <property type="match status" value="1"/>
</dbReference>
<feature type="region of interest" description="Disordered" evidence="1">
    <location>
        <begin position="278"/>
        <end position="300"/>
    </location>
</feature>
<sequence length="300" mass="34359">MKRLRLNKDNIWLVAALIVIIMTAIPTIIWMQRSNKDRAQRHNSQVSPVIMVPGSSATTERFNELVNLLNKNTQKKHSLLKVKVSTSGKLTYSGSIKNGDTEPIIVIGFQNNHDGYSNIKKQAGWLNVAFKSLSEQYKFNNFKAFGHSNGGLIWTYWLEHYYSDYSSQIKIKTLMTLGSPYNFTEKNINNKTQMLSDFIKYKSRLPKTLTVYSISGGENYESDGLVPENSVEAAKYVFQEQVAHFTAMTVTGSDAQHSSLPQNKQVVQVIQEYLLDKERNNNPQNRTNRRRTLLNRDNNR</sequence>
<organism evidence="3 4">
    <name type="scientific">Lactobacillus mulieris</name>
    <dbReference type="NCBI Taxonomy" id="2508708"/>
    <lineage>
        <taxon>Bacteria</taxon>
        <taxon>Bacillati</taxon>
        <taxon>Bacillota</taxon>
        <taxon>Bacilli</taxon>
        <taxon>Lactobacillales</taxon>
        <taxon>Lactobacillaceae</taxon>
        <taxon>Lactobacillus</taxon>
    </lineage>
</organism>
<evidence type="ECO:0000313" key="3">
    <source>
        <dbReference type="EMBL" id="MCZ3845099.1"/>
    </source>
</evidence>
<dbReference type="EMBL" id="JAKHLF010000010">
    <property type="protein sequence ID" value="MCZ3845099.1"/>
    <property type="molecule type" value="Genomic_DNA"/>
</dbReference>
<reference evidence="3" key="1">
    <citation type="submission" date="2022-01" db="EMBL/GenBank/DDBJ databases">
        <title>VMRC isolate genome collection.</title>
        <authorList>
            <person name="France M."/>
            <person name="Rutt L."/>
            <person name="Humphrys M."/>
            <person name="Ravel J."/>
        </authorList>
    </citation>
    <scope>NUCLEOTIDE SEQUENCE</scope>
    <source>
        <strain evidence="3">C0127B5</strain>
    </source>
</reference>
<gene>
    <name evidence="3" type="ORF">L2422_06270</name>
</gene>
<dbReference type="Pfam" id="PF06028">
    <property type="entry name" value="DUF915"/>
    <property type="match status" value="1"/>
</dbReference>
<feature type="transmembrane region" description="Helical" evidence="2">
    <location>
        <begin position="12"/>
        <end position="31"/>
    </location>
</feature>
<dbReference type="AlphaFoldDB" id="A0AAP3GX57"/>
<keyword evidence="3" id="KW-0378">Hydrolase</keyword>
<dbReference type="InterPro" id="IPR010315">
    <property type="entry name" value="DUF915_hydro-like"/>
</dbReference>
<dbReference type="RefSeq" id="WP_006586000.1">
    <property type="nucleotide sequence ID" value="NZ_CABMGH010000048.1"/>
</dbReference>
<evidence type="ECO:0000256" key="1">
    <source>
        <dbReference type="SAM" id="MobiDB-lite"/>
    </source>
</evidence>
<dbReference type="SUPFAM" id="SSF53474">
    <property type="entry name" value="alpha/beta-Hydrolases"/>
    <property type="match status" value="1"/>
</dbReference>
<keyword evidence="2" id="KW-0812">Transmembrane</keyword>
<keyword evidence="2" id="KW-0472">Membrane</keyword>
<evidence type="ECO:0000313" key="4">
    <source>
        <dbReference type="Proteomes" id="UP001213015"/>
    </source>
</evidence>